<evidence type="ECO:0000256" key="1">
    <source>
        <dbReference type="SAM" id="MobiDB-lite"/>
    </source>
</evidence>
<sequence>MDRNSQADRLLIFAKETEEGNKKTALTCSTTAQLSSSTFSNLLRRQCLCAGVLTSLRALHPILQCNLIKEVLSRAAQPQVAINILPPPTLRDPSTNGRSSILTEDQGSELPHH</sequence>
<reference evidence="2" key="1">
    <citation type="submission" date="2022-03" db="EMBL/GenBank/DDBJ databases">
        <authorList>
            <person name="Martin H S."/>
        </authorList>
    </citation>
    <scope>NUCLEOTIDE SEQUENCE</scope>
</reference>
<feature type="compositionally biased region" description="Polar residues" evidence="1">
    <location>
        <begin position="92"/>
        <end position="105"/>
    </location>
</feature>
<feature type="non-terminal residue" evidence="2">
    <location>
        <position position="113"/>
    </location>
</feature>
<gene>
    <name evidence="2" type="ORF">IPOD504_LOCUS5448</name>
</gene>
<evidence type="ECO:0000313" key="2">
    <source>
        <dbReference type="EMBL" id="CAH2046693.1"/>
    </source>
</evidence>
<name>A0ABN8I1N6_9NEOP</name>
<proteinExistence type="predicted"/>
<protein>
    <submittedName>
        <fullName evidence="2">Uncharacterized protein</fullName>
    </submittedName>
</protein>
<organism evidence="2 3">
    <name type="scientific">Iphiclides podalirius</name>
    <name type="common">scarce swallowtail</name>
    <dbReference type="NCBI Taxonomy" id="110791"/>
    <lineage>
        <taxon>Eukaryota</taxon>
        <taxon>Metazoa</taxon>
        <taxon>Ecdysozoa</taxon>
        <taxon>Arthropoda</taxon>
        <taxon>Hexapoda</taxon>
        <taxon>Insecta</taxon>
        <taxon>Pterygota</taxon>
        <taxon>Neoptera</taxon>
        <taxon>Endopterygota</taxon>
        <taxon>Lepidoptera</taxon>
        <taxon>Glossata</taxon>
        <taxon>Ditrysia</taxon>
        <taxon>Papilionoidea</taxon>
        <taxon>Papilionidae</taxon>
        <taxon>Papilioninae</taxon>
        <taxon>Iphiclides</taxon>
    </lineage>
</organism>
<keyword evidence="3" id="KW-1185">Reference proteome</keyword>
<accession>A0ABN8I1N6</accession>
<evidence type="ECO:0000313" key="3">
    <source>
        <dbReference type="Proteomes" id="UP000837857"/>
    </source>
</evidence>
<dbReference type="Proteomes" id="UP000837857">
    <property type="component" value="Chromosome 17"/>
</dbReference>
<feature type="region of interest" description="Disordered" evidence="1">
    <location>
        <begin position="85"/>
        <end position="113"/>
    </location>
</feature>
<dbReference type="EMBL" id="OW152829">
    <property type="protein sequence ID" value="CAH2046693.1"/>
    <property type="molecule type" value="Genomic_DNA"/>
</dbReference>